<dbReference type="InterPro" id="IPR036047">
    <property type="entry name" value="F-box-like_dom_sf"/>
</dbReference>
<dbReference type="STRING" id="93759.A0A1R3JRW4"/>
<dbReference type="OrthoDB" id="591557at2759"/>
<evidence type="ECO:0000259" key="1">
    <source>
        <dbReference type="PROSITE" id="PS50181"/>
    </source>
</evidence>
<comment type="caution">
    <text evidence="2">The sequence shown here is derived from an EMBL/GenBank/DDBJ whole genome shotgun (WGS) entry which is preliminary data.</text>
</comment>
<dbReference type="Gene3D" id="1.20.1280.50">
    <property type="match status" value="1"/>
</dbReference>
<dbReference type="SUPFAM" id="SSF50965">
    <property type="entry name" value="Galactose oxidase, central domain"/>
    <property type="match status" value="1"/>
</dbReference>
<dbReference type="NCBIfam" id="TIGR01640">
    <property type="entry name" value="F_box_assoc_1"/>
    <property type="match status" value="1"/>
</dbReference>
<dbReference type="SUPFAM" id="SSF81383">
    <property type="entry name" value="F-box domain"/>
    <property type="match status" value="1"/>
</dbReference>
<accession>A0A1R3JRW4</accession>
<dbReference type="SMART" id="SM00256">
    <property type="entry name" value="FBOX"/>
    <property type="match status" value="1"/>
</dbReference>
<dbReference type="PANTHER" id="PTHR31672">
    <property type="entry name" value="BNACNNG10540D PROTEIN"/>
    <property type="match status" value="1"/>
</dbReference>
<dbReference type="InterPro" id="IPR017451">
    <property type="entry name" value="F-box-assoc_interact_dom"/>
</dbReference>
<dbReference type="Pfam" id="PF00646">
    <property type="entry name" value="F-box"/>
    <property type="match status" value="1"/>
</dbReference>
<reference evidence="3" key="1">
    <citation type="submission" date="2013-09" db="EMBL/GenBank/DDBJ databases">
        <title>Corchorus olitorius genome sequencing.</title>
        <authorList>
            <person name="Alam M."/>
            <person name="Haque M.S."/>
            <person name="Islam M.S."/>
            <person name="Emdad E.M."/>
            <person name="Islam M.M."/>
            <person name="Ahmed B."/>
            <person name="Halim A."/>
            <person name="Hossen Q.M.M."/>
            <person name="Hossain M.Z."/>
            <person name="Ahmed R."/>
            <person name="Khan M.M."/>
            <person name="Islam R."/>
            <person name="Rashid M.M."/>
            <person name="Khan S.A."/>
            <person name="Rahman M.S."/>
            <person name="Alam M."/>
            <person name="Yahiya A.S."/>
            <person name="Khan M.S."/>
            <person name="Azam M.S."/>
            <person name="Haque T."/>
            <person name="Lashkar M.Z.H."/>
            <person name="Akhand A.I."/>
            <person name="Morshed G."/>
            <person name="Roy S."/>
            <person name="Uddin K.S."/>
            <person name="Rabeya T."/>
            <person name="Hossain A.S."/>
            <person name="Chowdhury A."/>
            <person name="Snigdha A.R."/>
            <person name="Mortoza M.S."/>
            <person name="Matin S.A."/>
            <person name="Hoque S.M.E."/>
            <person name="Islam M.K."/>
            <person name="Roy D.K."/>
            <person name="Haider R."/>
            <person name="Moosa M.M."/>
            <person name="Elias S.M."/>
            <person name="Hasan A.M."/>
            <person name="Jahan S."/>
            <person name="Shafiuddin M."/>
            <person name="Mahmood N."/>
            <person name="Shommy N.S."/>
        </authorList>
    </citation>
    <scope>NUCLEOTIDE SEQUENCE [LARGE SCALE GENOMIC DNA]</scope>
    <source>
        <strain evidence="3">cv. O-4</strain>
    </source>
</reference>
<name>A0A1R3JRW4_9ROSI</name>
<keyword evidence="3" id="KW-1185">Reference proteome</keyword>
<dbReference type="CDD" id="cd22157">
    <property type="entry name" value="F-box_AtFBW1-like"/>
    <property type="match status" value="1"/>
</dbReference>
<gene>
    <name evidence="2" type="ORF">COLO4_14583</name>
</gene>
<dbReference type="PROSITE" id="PS50181">
    <property type="entry name" value="FBOX"/>
    <property type="match status" value="1"/>
</dbReference>
<proteinExistence type="predicted"/>
<protein>
    <recommendedName>
        <fullName evidence="1">F-box domain-containing protein</fullName>
    </recommendedName>
</protein>
<dbReference type="EMBL" id="AWUE01015440">
    <property type="protein sequence ID" value="OMO97481.1"/>
    <property type="molecule type" value="Genomic_DNA"/>
</dbReference>
<evidence type="ECO:0000313" key="3">
    <source>
        <dbReference type="Proteomes" id="UP000187203"/>
    </source>
</evidence>
<feature type="domain" description="F-box" evidence="1">
    <location>
        <begin position="41"/>
        <end position="81"/>
    </location>
</feature>
<dbReference type="Pfam" id="PF07734">
    <property type="entry name" value="FBA_1"/>
    <property type="match status" value="1"/>
</dbReference>
<dbReference type="AlphaFoldDB" id="A0A1R3JRW4"/>
<evidence type="ECO:0000313" key="2">
    <source>
        <dbReference type="EMBL" id="OMO97481.1"/>
    </source>
</evidence>
<dbReference type="Proteomes" id="UP000187203">
    <property type="component" value="Unassembled WGS sequence"/>
</dbReference>
<dbReference type="PANTHER" id="PTHR31672:SF13">
    <property type="entry name" value="F-BOX PROTEIN CPR30-LIKE"/>
    <property type="match status" value="1"/>
</dbReference>
<dbReference type="InterPro" id="IPR006527">
    <property type="entry name" value="F-box-assoc_dom_typ1"/>
</dbReference>
<dbReference type="InterPro" id="IPR050796">
    <property type="entry name" value="SCF_F-box_component"/>
</dbReference>
<organism evidence="2 3">
    <name type="scientific">Corchorus olitorius</name>
    <dbReference type="NCBI Taxonomy" id="93759"/>
    <lineage>
        <taxon>Eukaryota</taxon>
        <taxon>Viridiplantae</taxon>
        <taxon>Streptophyta</taxon>
        <taxon>Embryophyta</taxon>
        <taxon>Tracheophyta</taxon>
        <taxon>Spermatophyta</taxon>
        <taxon>Magnoliopsida</taxon>
        <taxon>eudicotyledons</taxon>
        <taxon>Gunneridae</taxon>
        <taxon>Pentapetalae</taxon>
        <taxon>rosids</taxon>
        <taxon>malvids</taxon>
        <taxon>Malvales</taxon>
        <taxon>Malvaceae</taxon>
        <taxon>Grewioideae</taxon>
        <taxon>Apeibeae</taxon>
        <taxon>Corchorus</taxon>
    </lineage>
</organism>
<sequence>MAQRRILTRKRASETNLQSAKAFKLLAREPDANINAMGCYLPEDLILEILIRLPVKSLARFRCVCKHWHSFLTNHKFATNHMIRAQENPNAQKVICFNFDSSLYRVNPDKFETLIYFDKRNMISVNPSAYDKITTLPTEKNSKMLLATLGSCNGLIFLNYGWRIFYLFNPVTGECRRYLFNQPRPEYDHRRGGDKLKLKAIFAFGYDSSTEDYKFVRFRTDEESFRLRVFSLENNSWRKPKTNVQDTPNQLIIPNLEILPAVQVGGFLHWQVISPNPDSIFTLDLAQEKFGQLINIPRDPNEEAKIIGVGVLHGCLCVTRKSIGYTQGCSIWAMKEYGVAESWTKLIKLKALRLDRTRVFPICYIKEGRVLLVQNDYETILYDLEKQSFTESGMPIEQMATSYVESLISPNYNREIKKTRSFRF</sequence>
<dbReference type="InterPro" id="IPR001810">
    <property type="entry name" value="F-box_dom"/>
</dbReference>
<dbReference type="InterPro" id="IPR011043">
    <property type="entry name" value="Gal_Oxase/kelch_b-propeller"/>
</dbReference>